<evidence type="ECO:0000313" key="1">
    <source>
        <dbReference type="EMBL" id="NEX62819.1"/>
    </source>
</evidence>
<dbReference type="Proteomes" id="UP000482155">
    <property type="component" value="Unassembled WGS sequence"/>
</dbReference>
<organism evidence="1 2">
    <name type="scientific">Noviherbaspirillum galbum</name>
    <dbReference type="NCBI Taxonomy" id="2709383"/>
    <lineage>
        <taxon>Bacteria</taxon>
        <taxon>Pseudomonadati</taxon>
        <taxon>Pseudomonadota</taxon>
        <taxon>Betaproteobacteria</taxon>
        <taxon>Burkholderiales</taxon>
        <taxon>Oxalobacteraceae</taxon>
        <taxon>Noviherbaspirillum</taxon>
    </lineage>
</organism>
<dbReference type="RefSeq" id="WP_163965775.1">
    <property type="nucleotide sequence ID" value="NZ_JAAIVB010000055.1"/>
</dbReference>
<reference evidence="1 2" key="1">
    <citation type="submission" date="2020-02" db="EMBL/GenBank/DDBJ databases">
        <authorList>
            <person name="Kim M.K."/>
        </authorList>
    </citation>
    <scope>NUCLEOTIDE SEQUENCE [LARGE SCALE GENOMIC DNA]</scope>
    <source>
        <strain evidence="1 2">17J57-3</strain>
    </source>
</reference>
<evidence type="ECO:0000313" key="2">
    <source>
        <dbReference type="Proteomes" id="UP000482155"/>
    </source>
</evidence>
<dbReference type="InterPro" id="IPR017166">
    <property type="entry name" value="UCP037290"/>
</dbReference>
<dbReference type="SUPFAM" id="SSF52540">
    <property type="entry name" value="P-loop containing nucleoside triphosphate hydrolases"/>
    <property type="match status" value="1"/>
</dbReference>
<protein>
    <submittedName>
        <fullName evidence="1">Translesion DNA synthesis-associated protein ImuA</fullName>
    </submittedName>
</protein>
<gene>
    <name evidence="1" type="primary">imuA</name>
    <name evidence="1" type="ORF">G3574_17175</name>
</gene>
<sequence>MAALVSATEPDSRGELPPRHDVWLASQMASYRTPVIPTGHAALDEELPNGGWPCSVLIELLLQDHGIGEMRLLRPALTALGRQRRIALIQPPYMPQVAAWTAWGLPADRLLRIQAERAADALWSAEQVLRNGSCGALLFWQTQVRAESLRRLHLAAQASETVFWLLRPLVGAQDASPSPLRLALHPAIGGIDVRIVKRRGPHAEGTLRVDLLDMPFFHPFPPTSPVPRHAYLDRRAPAAAAARNDTASLV</sequence>
<keyword evidence="2" id="KW-1185">Reference proteome</keyword>
<dbReference type="Gene3D" id="3.40.50.300">
    <property type="entry name" value="P-loop containing nucleotide triphosphate hydrolases"/>
    <property type="match status" value="1"/>
</dbReference>
<name>A0A6B3SY64_9BURK</name>
<dbReference type="EMBL" id="JAAIVB010000055">
    <property type="protein sequence ID" value="NEX62819.1"/>
    <property type="molecule type" value="Genomic_DNA"/>
</dbReference>
<dbReference type="AlphaFoldDB" id="A0A6B3SY64"/>
<accession>A0A6B3SY64</accession>
<dbReference type="NCBIfam" id="NF033429">
    <property type="entry name" value="ImuA_translesion"/>
    <property type="match status" value="1"/>
</dbReference>
<dbReference type="PIRSF" id="PIRSF037290">
    <property type="entry name" value="UCP037290"/>
    <property type="match status" value="1"/>
</dbReference>
<dbReference type="InterPro" id="IPR027417">
    <property type="entry name" value="P-loop_NTPase"/>
</dbReference>
<dbReference type="InterPro" id="IPR047610">
    <property type="entry name" value="ImuA_translesion"/>
</dbReference>
<proteinExistence type="predicted"/>
<comment type="caution">
    <text evidence="1">The sequence shown here is derived from an EMBL/GenBank/DDBJ whole genome shotgun (WGS) entry which is preliminary data.</text>
</comment>